<comment type="catalytic activity">
    <reaction evidence="2">
        <text>Ni(II)-pyridinium-3,5-bisthiocarboxylate mononucleotide = pyridinium-3,5-bisthiocarboxylate mononucleotide + Ni(2+)</text>
        <dbReference type="Rhea" id="RHEA:54784"/>
        <dbReference type="ChEBI" id="CHEBI:49786"/>
        <dbReference type="ChEBI" id="CHEBI:137372"/>
        <dbReference type="ChEBI" id="CHEBI:137373"/>
        <dbReference type="EC" id="4.99.1.12"/>
    </reaction>
</comment>
<dbReference type="PANTHER" id="PTHR36566">
    <property type="entry name" value="NICKEL INSERTION PROTEIN-RELATED"/>
    <property type="match status" value="1"/>
</dbReference>
<dbReference type="GO" id="GO:0051604">
    <property type="term" value="P:protein maturation"/>
    <property type="evidence" value="ECO:0007669"/>
    <property type="project" value="UniProtKB-UniRule"/>
</dbReference>
<dbReference type="PANTHER" id="PTHR36566:SF1">
    <property type="entry name" value="PYRIDINIUM-3,5-BISTHIOCARBOXYLIC ACID MONONUCLEOTIDE NICKEL INSERTION PROTEIN"/>
    <property type="match status" value="1"/>
</dbReference>
<dbReference type="InterPro" id="IPR002822">
    <property type="entry name" value="Ni_insertion"/>
</dbReference>
<reference evidence="3 4" key="1">
    <citation type="submission" date="2019-07" db="EMBL/GenBank/DDBJ databases">
        <title>Whole genome shotgun sequence of Cellulomonas aerilata NBRC 106308.</title>
        <authorList>
            <person name="Hosoyama A."/>
            <person name="Uohara A."/>
            <person name="Ohji S."/>
            <person name="Ichikawa N."/>
        </authorList>
    </citation>
    <scope>NUCLEOTIDE SEQUENCE [LARGE SCALE GENOMIC DNA]</scope>
    <source>
        <strain evidence="3 4">NBRC 106308</strain>
    </source>
</reference>
<protein>
    <recommendedName>
        <fullName evidence="2">Pyridinium-3,5-bisthiocarboxylic acid mononucleotide nickel insertion protein</fullName>
        <shortName evidence="2">P2TMN nickel insertion protein</shortName>
        <ecNumber evidence="2">4.99.1.12</ecNumber>
    </recommendedName>
    <alternativeName>
        <fullName evidence="2">Nickel-pincer cofactor biosynthesis protein LarC</fullName>
    </alternativeName>
</protein>
<comment type="caution">
    <text evidence="3">The sequence shown here is derived from an EMBL/GenBank/DDBJ whole genome shotgun (WGS) entry which is preliminary data.</text>
</comment>
<dbReference type="Proteomes" id="UP000321181">
    <property type="component" value="Unassembled WGS sequence"/>
</dbReference>
<keyword evidence="4" id="KW-1185">Reference proteome</keyword>
<dbReference type="RefSeq" id="WP_246130995.1">
    <property type="nucleotide sequence ID" value="NZ_BAAARM010000001.1"/>
</dbReference>
<organism evidence="3 4">
    <name type="scientific">Cellulomonas aerilata</name>
    <dbReference type="NCBI Taxonomy" id="515326"/>
    <lineage>
        <taxon>Bacteria</taxon>
        <taxon>Bacillati</taxon>
        <taxon>Actinomycetota</taxon>
        <taxon>Actinomycetes</taxon>
        <taxon>Micrococcales</taxon>
        <taxon>Cellulomonadaceae</taxon>
        <taxon>Cellulomonas</taxon>
    </lineage>
</organism>
<dbReference type="Gene3D" id="3.10.20.300">
    <property type="entry name" value="mk0293 like domain"/>
    <property type="match status" value="1"/>
</dbReference>
<comment type="similarity">
    <text evidence="2">Belongs to the LarC family.</text>
</comment>
<dbReference type="GO" id="GO:0016829">
    <property type="term" value="F:lyase activity"/>
    <property type="evidence" value="ECO:0007669"/>
    <property type="project" value="UniProtKB-UniRule"/>
</dbReference>
<dbReference type="Pfam" id="PF01969">
    <property type="entry name" value="Ni_insertion"/>
    <property type="match status" value="1"/>
</dbReference>
<comment type="function">
    <text evidence="2">Involved in the biosynthesis of a nickel-pincer cofactor ((SCS)Ni(II) pincer complex). Binds Ni(2+), and functions in nickel delivery to pyridinium-3,5-bisthiocarboxylic acid mononucleotide (P2TMN), to form the mature cofactor. Is thus probably required for the activation of nickel-pincer cofactor-dependent enzymes.</text>
</comment>
<name>A0A512D9I4_9CELL</name>
<keyword evidence="2" id="KW-0456">Lyase</keyword>
<dbReference type="Gene3D" id="3.30.70.1380">
    <property type="entry name" value="Transcriptional regulatory protein pf0864 domain like"/>
    <property type="match status" value="1"/>
</dbReference>
<dbReference type="HAMAP" id="MF_01074">
    <property type="entry name" value="LarC"/>
    <property type="match status" value="1"/>
</dbReference>
<dbReference type="AlphaFoldDB" id="A0A512D9I4"/>
<accession>A0A512D9I4</accession>
<dbReference type="GO" id="GO:0016151">
    <property type="term" value="F:nickel cation binding"/>
    <property type="evidence" value="ECO:0007669"/>
    <property type="project" value="UniProtKB-UniRule"/>
</dbReference>
<dbReference type="NCBIfam" id="TIGR00299">
    <property type="entry name" value="nickel pincer cofactor biosynthesis protein LarC"/>
    <property type="match status" value="1"/>
</dbReference>
<dbReference type="EMBL" id="BJYY01000002">
    <property type="protein sequence ID" value="GEO33148.1"/>
    <property type="molecule type" value="Genomic_DNA"/>
</dbReference>
<gene>
    <name evidence="2" type="primary">larC</name>
    <name evidence="3" type="ORF">CAE01nite_08730</name>
</gene>
<evidence type="ECO:0000256" key="1">
    <source>
        <dbReference type="ARBA" id="ARBA00022596"/>
    </source>
</evidence>
<evidence type="ECO:0000313" key="3">
    <source>
        <dbReference type="EMBL" id="GEO33148.1"/>
    </source>
</evidence>
<dbReference type="EC" id="4.99.1.12" evidence="2"/>
<evidence type="ECO:0000313" key="4">
    <source>
        <dbReference type="Proteomes" id="UP000321181"/>
    </source>
</evidence>
<keyword evidence="1 2" id="KW-0533">Nickel</keyword>
<evidence type="ECO:0000256" key="2">
    <source>
        <dbReference type="HAMAP-Rule" id="MF_01074"/>
    </source>
</evidence>
<proteinExistence type="inferred from homology"/>
<sequence length="433" mass="43769">MTPPSPATSAPTPTLLWIDASAGIAGDMLLGALVDAGAALDDLQSAVDAVIPGSVRLAAHGVTRAGLRATKVEVEVLVDDPPHRTWTTIRDLLVAADLAEPVRARALAAFARLAEAEGRVHGIPPEDVHFHEVGALDAIADVVGSCAGVEALGVTDAVVSPIALGSGTVTAHHGVLPVPAPAALELSRGWDVLAGGRGELATPTGLALATSLAGACGPLPALRPDRTGIGAGTRDTPGRANVVRVVLGTPTRGTTDAPVVVPADAGPGGTPERAVVLETNVDDLDPRVWPDVLERLLAAGAWDAWLTPIVMKKGRPAHTLHVLCGPEQATALGAVVLAHTSTLGLRVTSVVRDVLDRAWVAVEVDGGTVRVKVGHRAGRVVQATPEFGDVAALAADRGVPVRQVLAQAQAAATAAGVVQGAPWDPVDGGPAPA</sequence>